<dbReference type="Proteomes" id="UP000325440">
    <property type="component" value="Unassembled WGS sequence"/>
</dbReference>
<proteinExistence type="predicted"/>
<dbReference type="AlphaFoldDB" id="A0A5E4N0K7"/>
<accession>A0A5E4N0K7</accession>
<organism evidence="1 2">
    <name type="scientific">Cinara cedri</name>
    <dbReference type="NCBI Taxonomy" id="506608"/>
    <lineage>
        <taxon>Eukaryota</taxon>
        <taxon>Metazoa</taxon>
        <taxon>Ecdysozoa</taxon>
        <taxon>Arthropoda</taxon>
        <taxon>Hexapoda</taxon>
        <taxon>Insecta</taxon>
        <taxon>Pterygota</taxon>
        <taxon>Neoptera</taxon>
        <taxon>Paraneoptera</taxon>
        <taxon>Hemiptera</taxon>
        <taxon>Sternorrhyncha</taxon>
        <taxon>Aphidomorpha</taxon>
        <taxon>Aphidoidea</taxon>
        <taxon>Aphididae</taxon>
        <taxon>Lachninae</taxon>
        <taxon>Cinara</taxon>
    </lineage>
</organism>
<reference evidence="1 2" key="1">
    <citation type="submission" date="2019-08" db="EMBL/GenBank/DDBJ databases">
        <authorList>
            <person name="Alioto T."/>
            <person name="Alioto T."/>
            <person name="Gomez Garrido J."/>
        </authorList>
    </citation>
    <scope>NUCLEOTIDE SEQUENCE [LARGE SCALE GENOMIC DNA]</scope>
</reference>
<name>A0A5E4N0K7_9HEMI</name>
<evidence type="ECO:0000313" key="2">
    <source>
        <dbReference type="Proteomes" id="UP000325440"/>
    </source>
</evidence>
<protein>
    <submittedName>
        <fullName evidence="1">Uncharacterized protein</fullName>
    </submittedName>
</protein>
<keyword evidence="2" id="KW-1185">Reference proteome</keyword>
<evidence type="ECO:0000313" key="1">
    <source>
        <dbReference type="EMBL" id="VVC35194.1"/>
    </source>
</evidence>
<sequence>MFQRVQSVGSVHTVASEILRISNEIVDSVRSVNATLIDQCATIQKVKDFNETLERIDGVLHILQPPSSSDIYV</sequence>
<gene>
    <name evidence="1" type="ORF">CINCED_3A014123</name>
</gene>
<dbReference type="EMBL" id="CABPRJ010001102">
    <property type="protein sequence ID" value="VVC35194.1"/>
    <property type="molecule type" value="Genomic_DNA"/>
</dbReference>